<name>A0A9P7G9U3_9AGAR</name>
<dbReference type="PANTHER" id="PTHR18937">
    <property type="entry name" value="STRUCTURAL MAINTENANCE OF CHROMOSOMES SMC FAMILY MEMBER"/>
    <property type="match status" value="1"/>
</dbReference>
<evidence type="ECO:0000256" key="12">
    <source>
        <dbReference type="SAM" id="Coils"/>
    </source>
</evidence>
<feature type="domain" description="SMC hinge" evidence="14">
    <location>
        <begin position="896"/>
        <end position="1010"/>
    </location>
</feature>
<evidence type="ECO:0000256" key="3">
    <source>
        <dbReference type="ARBA" id="ARBA00018693"/>
    </source>
</evidence>
<feature type="compositionally biased region" description="Acidic residues" evidence="13">
    <location>
        <begin position="308"/>
        <end position="317"/>
    </location>
</feature>
<feature type="compositionally biased region" description="Basic and acidic residues" evidence="13">
    <location>
        <begin position="283"/>
        <end position="292"/>
    </location>
</feature>
<dbReference type="Pfam" id="PF02463">
    <property type="entry name" value="SMC_N"/>
    <property type="match status" value="1"/>
</dbReference>
<feature type="compositionally biased region" description="Basic and acidic residues" evidence="13">
    <location>
        <begin position="1322"/>
        <end position="1344"/>
    </location>
</feature>
<dbReference type="OrthoDB" id="5575062at2759"/>
<evidence type="ECO:0000256" key="7">
    <source>
        <dbReference type="ARBA" id="ARBA00022840"/>
    </source>
</evidence>
<feature type="compositionally biased region" description="Basic and acidic residues" evidence="13">
    <location>
        <begin position="1391"/>
        <end position="1418"/>
    </location>
</feature>
<dbReference type="InterPro" id="IPR003395">
    <property type="entry name" value="RecF/RecN/SMC_N"/>
</dbReference>
<protein>
    <recommendedName>
        <fullName evidence="3">Structural maintenance of chromosomes protein 4</fullName>
    </recommendedName>
</protein>
<feature type="region of interest" description="Disordered" evidence="13">
    <location>
        <begin position="1317"/>
        <end position="1418"/>
    </location>
</feature>
<feature type="compositionally biased region" description="Low complexity" evidence="13">
    <location>
        <begin position="296"/>
        <end position="307"/>
    </location>
</feature>
<evidence type="ECO:0000256" key="1">
    <source>
        <dbReference type="ARBA" id="ARBA00004123"/>
    </source>
</evidence>
<dbReference type="SUPFAM" id="SSF52540">
    <property type="entry name" value="P-loop containing nucleoside triphosphate hydrolases"/>
    <property type="match status" value="1"/>
</dbReference>
<feature type="coiled-coil region" evidence="12">
    <location>
        <begin position="1454"/>
        <end position="1491"/>
    </location>
</feature>
<keyword evidence="5" id="KW-0547">Nucleotide-binding</keyword>
<dbReference type="Gene3D" id="3.40.50.300">
    <property type="entry name" value="P-loop containing nucleotide triphosphate hydrolases"/>
    <property type="match status" value="2"/>
</dbReference>
<evidence type="ECO:0000256" key="2">
    <source>
        <dbReference type="ARBA" id="ARBA00006005"/>
    </source>
</evidence>
<dbReference type="Gene3D" id="3.30.70.1620">
    <property type="match status" value="1"/>
</dbReference>
<gene>
    <name evidence="15" type="ORF">DXG03_001224</name>
</gene>
<dbReference type="FunFam" id="3.40.50.300:FF:000585">
    <property type="entry name" value="Structural maintenance of chromosomes 4"/>
    <property type="match status" value="1"/>
</dbReference>
<dbReference type="GO" id="GO:0007076">
    <property type="term" value="P:mitotic chromosome condensation"/>
    <property type="evidence" value="ECO:0007669"/>
    <property type="project" value="TreeGrafter"/>
</dbReference>
<proteinExistence type="inferred from homology"/>
<dbReference type="InterPro" id="IPR027417">
    <property type="entry name" value="P-loop_NTPase"/>
</dbReference>
<dbReference type="InterPro" id="IPR036277">
    <property type="entry name" value="SMC_hinge_sf"/>
</dbReference>
<evidence type="ECO:0000256" key="9">
    <source>
        <dbReference type="ARBA" id="ARBA00023067"/>
    </source>
</evidence>
<feature type="region of interest" description="Disordered" evidence="13">
    <location>
        <begin position="857"/>
        <end position="881"/>
    </location>
</feature>
<dbReference type="Gene3D" id="1.10.287.1490">
    <property type="match status" value="1"/>
</dbReference>
<keyword evidence="6" id="KW-0498">Mitosis</keyword>
<dbReference type="FunFam" id="3.40.50.300:FF:000481">
    <property type="entry name" value="Structural maintenance of chromosomes 4"/>
    <property type="match status" value="1"/>
</dbReference>
<keyword evidence="11" id="KW-0131">Cell cycle</keyword>
<comment type="similarity">
    <text evidence="2">Belongs to the SMC family. SMC4 subfamily.</text>
</comment>
<feature type="coiled-coil region" evidence="12">
    <location>
        <begin position="1058"/>
        <end position="1292"/>
    </location>
</feature>
<keyword evidence="4" id="KW-0132">Cell division</keyword>
<evidence type="ECO:0000256" key="8">
    <source>
        <dbReference type="ARBA" id="ARBA00023054"/>
    </source>
</evidence>
<evidence type="ECO:0000259" key="14">
    <source>
        <dbReference type="SMART" id="SM00968"/>
    </source>
</evidence>
<feature type="compositionally biased region" description="Basic and acidic residues" evidence="13">
    <location>
        <begin position="1363"/>
        <end position="1374"/>
    </location>
</feature>
<dbReference type="GO" id="GO:0005524">
    <property type="term" value="F:ATP binding"/>
    <property type="evidence" value="ECO:0007669"/>
    <property type="project" value="UniProtKB-KW"/>
</dbReference>
<feature type="compositionally biased region" description="Acidic residues" evidence="13">
    <location>
        <begin position="1375"/>
        <end position="1390"/>
    </location>
</feature>
<feature type="region of interest" description="Disordered" evidence="13">
    <location>
        <begin position="1"/>
        <end position="344"/>
    </location>
</feature>
<evidence type="ECO:0000313" key="15">
    <source>
        <dbReference type="EMBL" id="KAG5643297.1"/>
    </source>
</evidence>
<evidence type="ECO:0000313" key="16">
    <source>
        <dbReference type="Proteomes" id="UP000775547"/>
    </source>
</evidence>
<reference evidence="15" key="1">
    <citation type="submission" date="2020-07" db="EMBL/GenBank/DDBJ databases">
        <authorList>
            <person name="Nieuwenhuis M."/>
            <person name="Van De Peppel L.J.J."/>
        </authorList>
    </citation>
    <scope>NUCLEOTIDE SEQUENCE</scope>
    <source>
        <strain evidence="15">AP01</strain>
        <tissue evidence="15">Mycelium</tissue>
    </source>
</reference>
<dbReference type="GO" id="GO:0000796">
    <property type="term" value="C:condensin complex"/>
    <property type="evidence" value="ECO:0007669"/>
    <property type="project" value="TreeGrafter"/>
</dbReference>
<evidence type="ECO:0000256" key="5">
    <source>
        <dbReference type="ARBA" id="ARBA00022741"/>
    </source>
</evidence>
<feature type="compositionally biased region" description="Polar residues" evidence="13">
    <location>
        <begin position="872"/>
        <end position="881"/>
    </location>
</feature>
<feature type="compositionally biased region" description="Basic residues" evidence="13">
    <location>
        <begin position="686"/>
        <end position="699"/>
    </location>
</feature>
<dbReference type="Proteomes" id="UP000775547">
    <property type="component" value="Unassembled WGS sequence"/>
</dbReference>
<feature type="compositionally biased region" description="Low complexity" evidence="13">
    <location>
        <begin position="85"/>
        <end position="100"/>
    </location>
</feature>
<keyword evidence="9" id="KW-0226">DNA condensation</keyword>
<organism evidence="15 16">
    <name type="scientific">Asterophora parasitica</name>
    <dbReference type="NCBI Taxonomy" id="117018"/>
    <lineage>
        <taxon>Eukaryota</taxon>
        <taxon>Fungi</taxon>
        <taxon>Dikarya</taxon>
        <taxon>Basidiomycota</taxon>
        <taxon>Agaricomycotina</taxon>
        <taxon>Agaricomycetes</taxon>
        <taxon>Agaricomycetidae</taxon>
        <taxon>Agaricales</taxon>
        <taxon>Tricholomatineae</taxon>
        <taxon>Lyophyllaceae</taxon>
        <taxon>Asterophora</taxon>
    </lineage>
</organism>
<feature type="compositionally biased region" description="Acidic residues" evidence="13">
    <location>
        <begin position="184"/>
        <end position="199"/>
    </location>
</feature>
<dbReference type="SUPFAM" id="SSF75553">
    <property type="entry name" value="Smc hinge domain"/>
    <property type="match status" value="1"/>
</dbReference>
<keyword evidence="8 12" id="KW-0175">Coiled coil</keyword>
<keyword evidence="7" id="KW-0067">ATP-binding</keyword>
<sequence length="1650" mass="185236">MPEQVIQEYSAGEYDESQGDSRNLKGRAMPPRRSSRSTRASVEPTPAPPPAKRKRGQTVDPEPKEEPEEEQDIAKPPSRTRRSVSSRSSAPPSKGRSSSRLKNSLPEVPESDDDEEVDSAPPVKKARPSADLKEEEDSDFEEARPTSRRYAAPARRGKPLSSSRKPPSRSVRSSRVAPVSAPKEDEEEEKEDQPSDEDAVPNRAGSRKSGKSIASTSGRRTSIEESESAMHVSDDEAPKPKLRKGKAVAKAPTKASKSRKAPVRAVTVPDTDEDEDSGVERNLQADEPERPAAEPSTSTTSQAQVQETVEEEEEEEEKSLFDPIPMPTPASLSQAAPEEPTGPKPRLVIHKIALVNFKSYAGRQEIGPFHKSFSSIVGPNGSGKSNTIDALLFVFGYRASKMRQGKLSELIHNSARYPNLDECSVEVHFREIMDLPGPDDFEIVPESQLIVTRQAFKNNSSRYTINGRASTYSEVQTLLKGRGIDLDHNRFLILQGEVESIAQMKPKAANEHDDGLLEYLEDIIGTSRFKEPIDEAMVHMERLQEDRMVKLNRLRIVEKEKSALEARKKEAEDYLRLKNEHVRATSRLWQFFLWTCFNNEEEYEKSIVRPSRLPSDTLTYNYLQSQLKKALEDETNRNKDDILHLEQLRAHYEDREATYAEVKSAATEALTELARAEKEEVGLQERRKHAANKAKKLKKSLQDDTSAKTKAVNDVDDNAEKIKREKKKAEQYEASLIEEEKVLEGIRDSLRDKTQVFHDQIEAKQKELQPWTAKVNAKKAEIDVATSERDALVRKAEALEAARKDAQDTLENLNSDHGVKVREHEKLKESRADLQSKIQFAQQKTKDCEANVQQLRVKASSSRQKVEEAKASQASNRSQNSVLDSLTRLQATGRISGFHGRLGSLGTIPDKYDIAVSTAAPTLHHMVVDKVDQGQACIEYLRAQNVGRASFMVLEKLGQPSGMAKIATPENVPRLFDLIKPKDPHFAPAFYKAIGNTLVAEDMDQANRIAYGARRWKVVTLSGQLIETSGTISGGGTQPTRGAMSSKFAPDAVRPQVLRTYEQESQSATERLEQALQELRATEEDLERLKNSGPQIDIAFQKLTMDIENSRRRISEAEKLVQDVNAQNKPNKNDLTRIESLESEIESSTEELEQLQEKSGKVENAIKDLEKKILDIGGSRLLKQKSTVDGIKLHISLANDEITKAEVAKAKAEKDSAKYDAAIKTNSAALEEAGAELEELEGLLSELTTYVTELRAKVEDAQEAADNSKDDLDKLKVELDAKDKEIEKFRQKEVRQLSMVVFDSMADQHPCNQLELTQDLSDVQKEADENAKKIEHWRDSHDTLQLEEIDDDDDDEEEENAESSEKHKETKQTEGEDAGEGGADGDDDDDANVKPEPDDSRAPPKSRPKDKPSTQELHVYRPEELAKFKQRELQADVALLDEQVKNSKPDLSVLKEYRKREEEFMNRAKDLDNVTAQRDAQKQKYDGLRKQRLEEFMEGFTKISMKLKDMYQMITLGGNAELELVDSMDPFSEGIIFSVMPPKKSWKNISNLSGGEKTLSSLALVFALHVFKPTPLYFMDEIDAALDFRNVSIVANYIKDRTKNAQFIIISLRNDMFELSHRLIGIYKTANATRSVSIDNHALVAPPQKV</sequence>
<evidence type="ECO:0000256" key="4">
    <source>
        <dbReference type="ARBA" id="ARBA00022618"/>
    </source>
</evidence>
<feature type="compositionally biased region" description="Acidic residues" evidence="13">
    <location>
        <begin position="1345"/>
        <end position="1362"/>
    </location>
</feature>
<evidence type="ECO:0000256" key="11">
    <source>
        <dbReference type="ARBA" id="ARBA00023306"/>
    </source>
</evidence>
<accession>A0A9P7G9U3</accession>
<dbReference type="EMBL" id="JABCKV010000122">
    <property type="protein sequence ID" value="KAG5643297.1"/>
    <property type="molecule type" value="Genomic_DNA"/>
</dbReference>
<dbReference type="GO" id="GO:0051301">
    <property type="term" value="P:cell division"/>
    <property type="evidence" value="ECO:0007669"/>
    <property type="project" value="UniProtKB-KW"/>
</dbReference>
<feature type="compositionally biased region" description="Acidic residues" evidence="13">
    <location>
        <begin position="109"/>
        <end position="118"/>
    </location>
</feature>
<dbReference type="Gene3D" id="1.20.1060.20">
    <property type="match status" value="1"/>
</dbReference>
<comment type="subcellular location">
    <subcellularLocation>
        <location evidence="1">Nucleus</location>
    </subcellularLocation>
</comment>
<reference evidence="15" key="2">
    <citation type="submission" date="2021-10" db="EMBL/GenBank/DDBJ databases">
        <title>Phylogenomics reveals ancestral predisposition of the termite-cultivated fungus Termitomyces towards a domesticated lifestyle.</title>
        <authorList>
            <person name="Auxier B."/>
            <person name="Grum-Grzhimaylo A."/>
            <person name="Cardenas M.E."/>
            <person name="Lodge J.D."/>
            <person name="Laessoe T."/>
            <person name="Pedersen O."/>
            <person name="Smith M.E."/>
            <person name="Kuyper T.W."/>
            <person name="Franco-Molano E.A."/>
            <person name="Baroni T.J."/>
            <person name="Aanen D.K."/>
        </authorList>
    </citation>
    <scope>NUCLEOTIDE SEQUENCE</scope>
    <source>
        <strain evidence="15">AP01</strain>
        <tissue evidence="15">Mycelium</tissue>
    </source>
</reference>
<feature type="compositionally biased region" description="Low complexity" evidence="13">
    <location>
        <begin position="161"/>
        <end position="181"/>
    </location>
</feature>
<evidence type="ECO:0000256" key="10">
    <source>
        <dbReference type="ARBA" id="ARBA00023242"/>
    </source>
</evidence>
<dbReference type="InterPro" id="IPR010935">
    <property type="entry name" value="SMC_hinge"/>
</dbReference>
<dbReference type="PANTHER" id="PTHR18937:SF172">
    <property type="entry name" value="STRUCTURAL MAINTENANCE OF CHROMOSOMES PROTEIN"/>
    <property type="match status" value="1"/>
</dbReference>
<feature type="region of interest" description="Disordered" evidence="13">
    <location>
        <begin position="683"/>
        <end position="705"/>
    </location>
</feature>
<dbReference type="GO" id="GO:0005634">
    <property type="term" value="C:nucleus"/>
    <property type="evidence" value="ECO:0007669"/>
    <property type="project" value="UniProtKB-SubCell"/>
</dbReference>
<evidence type="ECO:0000256" key="13">
    <source>
        <dbReference type="SAM" id="MobiDB-lite"/>
    </source>
</evidence>
<evidence type="ECO:0000256" key="6">
    <source>
        <dbReference type="ARBA" id="ARBA00022776"/>
    </source>
</evidence>
<feature type="coiled-coil region" evidence="12">
    <location>
        <begin position="540"/>
        <end position="574"/>
    </location>
</feature>
<dbReference type="Pfam" id="PF06470">
    <property type="entry name" value="SMC_hinge"/>
    <property type="match status" value="1"/>
</dbReference>
<keyword evidence="16" id="KW-1185">Reference proteome</keyword>
<comment type="caution">
    <text evidence="15">The sequence shown here is derived from an EMBL/GenBank/DDBJ whole genome shotgun (WGS) entry which is preliminary data.</text>
</comment>
<dbReference type="SMART" id="SM00968">
    <property type="entry name" value="SMC_hinge"/>
    <property type="match status" value="1"/>
</dbReference>
<keyword evidence="10" id="KW-0539">Nucleus</keyword>